<reference evidence="3" key="1">
    <citation type="submission" date="2016-06" db="UniProtKB">
        <authorList>
            <consortium name="WormBaseParasite"/>
        </authorList>
    </citation>
    <scope>IDENTIFICATION</scope>
</reference>
<dbReference type="OrthoDB" id="10051416at2759"/>
<proteinExistence type="predicted"/>
<protein>
    <submittedName>
        <fullName evidence="3">Transposase</fullName>
    </submittedName>
</protein>
<keyword evidence="2" id="KW-1185">Reference proteome</keyword>
<accession>A0A183DRQ6</accession>
<dbReference type="EMBL" id="UYRT01078530">
    <property type="protein sequence ID" value="VDN18722.1"/>
    <property type="molecule type" value="Genomic_DNA"/>
</dbReference>
<evidence type="ECO:0000313" key="2">
    <source>
        <dbReference type="Proteomes" id="UP000271098"/>
    </source>
</evidence>
<sequence>MFVDEKQTVGIDLTEKLLLKLAGMTKENKAHDFNRTTVVCKVEVCFSEFCGVSN</sequence>
<dbReference type="WBParaSite" id="GPUH_0001141101-mRNA-1">
    <property type="protein sequence ID" value="GPUH_0001141101-mRNA-1"/>
    <property type="gene ID" value="GPUH_0001141101"/>
</dbReference>
<dbReference type="AlphaFoldDB" id="A0A183DRQ6"/>
<name>A0A183DRQ6_9BILA</name>
<dbReference type="Proteomes" id="UP000271098">
    <property type="component" value="Unassembled WGS sequence"/>
</dbReference>
<organism evidence="3">
    <name type="scientific">Gongylonema pulchrum</name>
    <dbReference type="NCBI Taxonomy" id="637853"/>
    <lineage>
        <taxon>Eukaryota</taxon>
        <taxon>Metazoa</taxon>
        <taxon>Ecdysozoa</taxon>
        <taxon>Nematoda</taxon>
        <taxon>Chromadorea</taxon>
        <taxon>Rhabditida</taxon>
        <taxon>Spirurina</taxon>
        <taxon>Spiruromorpha</taxon>
        <taxon>Spiruroidea</taxon>
        <taxon>Gongylonematidae</taxon>
        <taxon>Gongylonema</taxon>
    </lineage>
</organism>
<evidence type="ECO:0000313" key="3">
    <source>
        <dbReference type="WBParaSite" id="GPUH_0001141101-mRNA-1"/>
    </source>
</evidence>
<gene>
    <name evidence="1" type="ORF">GPUH_LOCUS11397</name>
</gene>
<evidence type="ECO:0000313" key="1">
    <source>
        <dbReference type="EMBL" id="VDN18722.1"/>
    </source>
</evidence>
<reference evidence="1 2" key="2">
    <citation type="submission" date="2018-11" db="EMBL/GenBank/DDBJ databases">
        <authorList>
            <consortium name="Pathogen Informatics"/>
        </authorList>
    </citation>
    <scope>NUCLEOTIDE SEQUENCE [LARGE SCALE GENOMIC DNA]</scope>
</reference>